<name>A0A4R4DYU8_9BACT</name>
<feature type="domain" description="RNA polymerase sigma-70 region 2" evidence="6">
    <location>
        <begin position="32"/>
        <end position="99"/>
    </location>
</feature>
<dbReference type="Proteomes" id="UP000295164">
    <property type="component" value="Unassembled WGS sequence"/>
</dbReference>
<comment type="caution">
    <text evidence="8">The sequence shown here is derived from an EMBL/GenBank/DDBJ whole genome shotgun (WGS) entry which is preliminary data.</text>
</comment>
<evidence type="ECO:0000313" key="8">
    <source>
        <dbReference type="EMBL" id="TCZ67198.1"/>
    </source>
</evidence>
<dbReference type="Gene3D" id="1.10.10.10">
    <property type="entry name" value="Winged helix-like DNA-binding domain superfamily/Winged helix DNA-binding domain"/>
    <property type="match status" value="1"/>
</dbReference>
<accession>A0A4R4DYU8</accession>
<reference evidence="8 9" key="1">
    <citation type="submission" date="2019-03" db="EMBL/GenBank/DDBJ databases">
        <authorList>
            <person name="Kim M.K.M."/>
        </authorList>
    </citation>
    <scope>NUCLEOTIDE SEQUENCE [LARGE SCALE GENOMIC DNA]</scope>
    <source>
        <strain evidence="8 9">17J68-15</strain>
    </source>
</reference>
<dbReference type="PANTHER" id="PTHR43133">
    <property type="entry name" value="RNA POLYMERASE ECF-TYPE SIGMA FACTO"/>
    <property type="match status" value="1"/>
</dbReference>
<keyword evidence="3" id="KW-0731">Sigma factor</keyword>
<dbReference type="GO" id="GO:0016987">
    <property type="term" value="F:sigma factor activity"/>
    <property type="evidence" value="ECO:0007669"/>
    <property type="project" value="UniProtKB-KW"/>
</dbReference>
<dbReference type="OrthoDB" id="1027298at2"/>
<dbReference type="Pfam" id="PF08281">
    <property type="entry name" value="Sigma70_r4_2"/>
    <property type="match status" value="1"/>
</dbReference>
<feature type="domain" description="RNA polymerase sigma factor 70 region 4 type 2" evidence="7">
    <location>
        <begin position="130"/>
        <end position="180"/>
    </location>
</feature>
<gene>
    <name evidence="8" type="ORF">E0486_16100</name>
</gene>
<dbReference type="SUPFAM" id="SSF88946">
    <property type="entry name" value="Sigma2 domain of RNA polymerase sigma factors"/>
    <property type="match status" value="1"/>
</dbReference>
<dbReference type="PANTHER" id="PTHR43133:SF8">
    <property type="entry name" value="RNA POLYMERASE SIGMA FACTOR HI_1459-RELATED"/>
    <property type="match status" value="1"/>
</dbReference>
<dbReference type="RefSeq" id="WP_131853644.1">
    <property type="nucleotide sequence ID" value="NZ_SKFH01000038.1"/>
</dbReference>
<dbReference type="GO" id="GO:0003677">
    <property type="term" value="F:DNA binding"/>
    <property type="evidence" value="ECO:0007669"/>
    <property type="project" value="UniProtKB-KW"/>
</dbReference>
<organism evidence="8 9">
    <name type="scientific">Flaviaesturariibacter aridisoli</name>
    <dbReference type="NCBI Taxonomy" id="2545761"/>
    <lineage>
        <taxon>Bacteria</taxon>
        <taxon>Pseudomonadati</taxon>
        <taxon>Bacteroidota</taxon>
        <taxon>Chitinophagia</taxon>
        <taxon>Chitinophagales</taxon>
        <taxon>Chitinophagaceae</taxon>
        <taxon>Flaviaestuariibacter</taxon>
    </lineage>
</organism>
<dbReference type="EMBL" id="SKFH01000038">
    <property type="protein sequence ID" value="TCZ67198.1"/>
    <property type="molecule type" value="Genomic_DNA"/>
</dbReference>
<evidence type="ECO:0000259" key="7">
    <source>
        <dbReference type="Pfam" id="PF08281"/>
    </source>
</evidence>
<dbReference type="SUPFAM" id="SSF88659">
    <property type="entry name" value="Sigma3 and sigma4 domains of RNA polymerase sigma factors"/>
    <property type="match status" value="1"/>
</dbReference>
<evidence type="ECO:0000313" key="9">
    <source>
        <dbReference type="Proteomes" id="UP000295164"/>
    </source>
</evidence>
<keyword evidence="5" id="KW-0804">Transcription</keyword>
<dbReference type="InterPro" id="IPR013324">
    <property type="entry name" value="RNA_pol_sigma_r3/r4-like"/>
</dbReference>
<comment type="similarity">
    <text evidence="1">Belongs to the sigma-70 factor family. ECF subfamily.</text>
</comment>
<sequence>MITQSSIDNGYVPDELIVQRVLDGETLLFELLIRRYNPLLYKIARTYGFGHEDTEDLMQETQVAAYTGLRGFRGAASYKTWLTRIHLNQCYHRLQEQQKRTQVVATADVPEGPSADAGGEIARRELTRFLEQSLQSMPLIYRSVFVLREVEGFSVAEAAQLLGITPVNVKVRLSRAKALLQKGLERRYNTADLYEFHLKYCDQIVHYVFRKIQQLPPAPGAPIREQ</sequence>
<dbReference type="InterPro" id="IPR013325">
    <property type="entry name" value="RNA_pol_sigma_r2"/>
</dbReference>
<evidence type="ECO:0000256" key="3">
    <source>
        <dbReference type="ARBA" id="ARBA00023082"/>
    </source>
</evidence>
<evidence type="ECO:0000256" key="1">
    <source>
        <dbReference type="ARBA" id="ARBA00010641"/>
    </source>
</evidence>
<dbReference type="InterPro" id="IPR014284">
    <property type="entry name" value="RNA_pol_sigma-70_dom"/>
</dbReference>
<dbReference type="Gene3D" id="1.10.1740.10">
    <property type="match status" value="1"/>
</dbReference>
<dbReference type="GO" id="GO:0006352">
    <property type="term" value="P:DNA-templated transcription initiation"/>
    <property type="evidence" value="ECO:0007669"/>
    <property type="project" value="InterPro"/>
</dbReference>
<dbReference type="InterPro" id="IPR007627">
    <property type="entry name" value="RNA_pol_sigma70_r2"/>
</dbReference>
<dbReference type="InterPro" id="IPR036388">
    <property type="entry name" value="WH-like_DNA-bd_sf"/>
</dbReference>
<keyword evidence="4" id="KW-0238">DNA-binding</keyword>
<evidence type="ECO:0000256" key="4">
    <source>
        <dbReference type="ARBA" id="ARBA00023125"/>
    </source>
</evidence>
<evidence type="ECO:0000256" key="5">
    <source>
        <dbReference type="ARBA" id="ARBA00023163"/>
    </source>
</evidence>
<proteinExistence type="inferred from homology"/>
<evidence type="ECO:0000256" key="2">
    <source>
        <dbReference type="ARBA" id="ARBA00023015"/>
    </source>
</evidence>
<dbReference type="NCBIfam" id="TIGR02937">
    <property type="entry name" value="sigma70-ECF"/>
    <property type="match status" value="1"/>
</dbReference>
<dbReference type="InterPro" id="IPR039425">
    <property type="entry name" value="RNA_pol_sigma-70-like"/>
</dbReference>
<protein>
    <submittedName>
        <fullName evidence="8">Sigma-70 family RNA polymerase sigma factor</fullName>
    </submittedName>
</protein>
<keyword evidence="9" id="KW-1185">Reference proteome</keyword>
<evidence type="ECO:0000259" key="6">
    <source>
        <dbReference type="Pfam" id="PF04542"/>
    </source>
</evidence>
<dbReference type="CDD" id="cd06171">
    <property type="entry name" value="Sigma70_r4"/>
    <property type="match status" value="1"/>
</dbReference>
<dbReference type="Pfam" id="PF04542">
    <property type="entry name" value="Sigma70_r2"/>
    <property type="match status" value="1"/>
</dbReference>
<dbReference type="AlphaFoldDB" id="A0A4R4DYU8"/>
<keyword evidence="2" id="KW-0805">Transcription regulation</keyword>
<dbReference type="InterPro" id="IPR013249">
    <property type="entry name" value="RNA_pol_sigma70_r4_t2"/>
</dbReference>